<dbReference type="GO" id="GO:0005546">
    <property type="term" value="F:phosphatidylinositol-4,5-bisphosphate binding"/>
    <property type="evidence" value="ECO:0007669"/>
    <property type="project" value="InterPro"/>
</dbReference>
<dbReference type="Proteomes" id="UP001188597">
    <property type="component" value="Unassembled WGS sequence"/>
</dbReference>
<dbReference type="GO" id="GO:0006887">
    <property type="term" value="P:exocytosis"/>
    <property type="evidence" value="ECO:0007669"/>
    <property type="project" value="UniProtKB-KW"/>
</dbReference>
<name>A0AA88VDQ7_9ASTE</name>
<organism evidence="5 6">
    <name type="scientific">Escallonia herrerae</name>
    <dbReference type="NCBI Taxonomy" id="1293975"/>
    <lineage>
        <taxon>Eukaryota</taxon>
        <taxon>Viridiplantae</taxon>
        <taxon>Streptophyta</taxon>
        <taxon>Embryophyta</taxon>
        <taxon>Tracheophyta</taxon>
        <taxon>Spermatophyta</taxon>
        <taxon>Magnoliopsida</taxon>
        <taxon>eudicotyledons</taxon>
        <taxon>Gunneridae</taxon>
        <taxon>Pentapetalae</taxon>
        <taxon>asterids</taxon>
        <taxon>campanulids</taxon>
        <taxon>Escalloniales</taxon>
        <taxon>Escalloniaceae</taxon>
        <taxon>Escallonia</taxon>
    </lineage>
</organism>
<keyword evidence="2 3" id="KW-0813">Transport</keyword>
<keyword evidence="6" id="KW-1185">Reference proteome</keyword>
<dbReference type="InterPro" id="IPR004140">
    <property type="entry name" value="Exo70"/>
</dbReference>
<proteinExistence type="inferred from homology"/>
<dbReference type="EMBL" id="JAVXUP010001927">
    <property type="protein sequence ID" value="KAK3006941.1"/>
    <property type="molecule type" value="Genomic_DNA"/>
</dbReference>
<reference evidence="5" key="1">
    <citation type="submission" date="2022-12" db="EMBL/GenBank/DDBJ databases">
        <title>Draft genome assemblies for two species of Escallonia (Escalloniales).</title>
        <authorList>
            <person name="Chanderbali A."/>
            <person name="Dervinis C."/>
            <person name="Anghel I."/>
            <person name="Soltis D."/>
            <person name="Soltis P."/>
            <person name="Zapata F."/>
        </authorList>
    </citation>
    <scope>NUCLEOTIDE SEQUENCE</scope>
    <source>
        <strain evidence="5">UCBG64.0493</strain>
        <tissue evidence="5">Leaf</tissue>
    </source>
</reference>
<dbReference type="PANTHER" id="PTHR12542:SF7">
    <property type="entry name" value="EXOCYST SUBUNIT EXO70 FAMILY PROTEIN"/>
    <property type="match status" value="1"/>
</dbReference>
<comment type="similarity">
    <text evidence="1 3">Belongs to the EXO70 family.</text>
</comment>
<comment type="function">
    <text evidence="3">Component of the exocyst complex.</text>
</comment>
<evidence type="ECO:0000256" key="1">
    <source>
        <dbReference type="ARBA" id="ARBA00006756"/>
    </source>
</evidence>
<evidence type="ECO:0000256" key="2">
    <source>
        <dbReference type="ARBA" id="ARBA00022448"/>
    </source>
</evidence>
<keyword evidence="3" id="KW-0653">Protein transport</keyword>
<dbReference type="GO" id="GO:0015031">
    <property type="term" value="P:protein transport"/>
    <property type="evidence" value="ECO:0007669"/>
    <property type="project" value="UniProtKB-KW"/>
</dbReference>
<dbReference type="SUPFAM" id="SSF74788">
    <property type="entry name" value="Cullin repeat-like"/>
    <property type="match status" value="1"/>
</dbReference>
<comment type="caution">
    <text evidence="5">The sequence shown here is derived from an EMBL/GenBank/DDBJ whole genome shotgun (WGS) entry which is preliminary data.</text>
</comment>
<dbReference type="AlphaFoldDB" id="A0AA88VDQ7"/>
<evidence type="ECO:0000259" key="4">
    <source>
        <dbReference type="Pfam" id="PF03081"/>
    </source>
</evidence>
<dbReference type="GO" id="GO:0000145">
    <property type="term" value="C:exocyst"/>
    <property type="evidence" value="ECO:0007669"/>
    <property type="project" value="InterPro"/>
</dbReference>
<dbReference type="Gene3D" id="1.20.1280.170">
    <property type="entry name" value="Exocyst complex component Exo70"/>
    <property type="match status" value="1"/>
</dbReference>
<dbReference type="InterPro" id="IPR016159">
    <property type="entry name" value="Cullin_repeat-like_dom_sf"/>
</dbReference>
<sequence length="628" mass="71432">MDSPLVSVSVRGAINSRMELAELLGNAVAFESAGKVIQGYPCLPADFKLPGERMIFDRNLHEIDQYFQAVDQIQRLTKSAALLSDYRSQGINLIQMATARLQFEFQAILTRKADIDPTAAAYFSSLSTSCSSGYQSPGTNLNQMVKARHQFEFQAMLTRQTDSNPTSAAYFSSISTSCSSGLRAGDYTAHPALSDKEIYYLRSINERMSSIGSLHYCIEVYRCSRKKFVEKSFRLLGVEKLSTNDVKRLEWEELQKKIKLWTGAARECVRKLFAREREMFERIFDGLESARTYDACFVATVKDTAICLFKFAETLSTTRPWMQKLFGILGLYYALSDLLPDLNLIFQSESSKSIVNQAAGILPQLVELVRGILSDFEEGVLHEMSSVPTYAGTVHPLTKYVMEYIFGIVRYKDILSELIVSKPSATLRNECGRTPLELHIIWIVMSLKFKLESKSKIYNDSSLGHLFVMNNIGFIVQKIEESSELSEMIGNDYRKKLSEIMLEAVNSYRRSTWDRVFYCLRDEGLHYGFGFCKGVSKRIVKERVKSFNITFEEVCQTPSTTWLVPSNLHLCLQVHQSILEELIPAYESFLGQFKRHAEHPEKYHVKYSVEDLNYAVMVSSWNASSLSP</sequence>
<accession>A0AA88VDQ7</accession>
<dbReference type="InterPro" id="IPR046364">
    <property type="entry name" value="Exo70_C"/>
</dbReference>
<evidence type="ECO:0000313" key="6">
    <source>
        <dbReference type="Proteomes" id="UP001188597"/>
    </source>
</evidence>
<keyword evidence="3" id="KW-0268">Exocytosis</keyword>
<dbReference type="Pfam" id="PF03081">
    <property type="entry name" value="Exo70_C"/>
    <property type="match status" value="1"/>
</dbReference>
<dbReference type="PANTHER" id="PTHR12542">
    <property type="entry name" value="EXOCYST COMPLEX PROTEIN EXO70"/>
    <property type="match status" value="1"/>
</dbReference>
<gene>
    <name evidence="5" type="ORF">RJ639_016896</name>
</gene>
<protein>
    <recommendedName>
        <fullName evidence="3">Exocyst subunit Exo70 family protein</fullName>
    </recommendedName>
</protein>
<evidence type="ECO:0000256" key="3">
    <source>
        <dbReference type="RuleBase" id="RU365026"/>
    </source>
</evidence>
<feature type="domain" description="Exocyst complex subunit Exo70 C-terminal" evidence="4">
    <location>
        <begin position="260"/>
        <end position="613"/>
    </location>
</feature>
<evidence type="ECO:0000313" key="5">
    <source>
        <dbReference type="EMBL" id="KAK3006941.1"/>
    </source>
</evidence>